<feature type="transmembrane region" description="Helical" evidence="6">
    <location>
        <begin position="557"/>
        <end position="582"/>
    </location>
</feature>
<dbReference type="EMBL" id="KI894029">
    <property type="protein sequence ID" value="OBR86728.1"/>
    <property type="molecule type" value="Genomic_DNA"/>
</dbReference>
<feature type="compositionally biased region" description="Polar residues" evidence="5">
    <location>
        <begin position="7"/>
        <end position="20"/>
    </location>
</feature>
<proteinExistence type="predicted"/>
<dbReference type="InterPro" id="IPR007941">
    <property type="entry name" value="DUF726"/>
</dbReference>
<name>A0A1A6A9J8_9TREE</name>
<feature type="compositionally biased region" description="Basic and acidic residues" evidence="5">
    <location>
        <begin position="283"/>
        <end position="299"/>
    </location>
</feature>
<sequence length="1285" mass="139778">MIPSPRRSVSQPAIHSNVNTWPDVDDDDGWQDMPVVRSSNPFDLDEDDIKKYHYQPSSLKLDPSSSASGSSTPNPSGAANATGNATGSHIELEGDTFGDSWREKVVEDESDYTRLRLNEDEESEEVAMRTKYLFDEDKAMTPLSQMQATKNLLTEGQRIAYVGLCQLIAKRMLRDMSRGWEGHKATTAKSKIGLKGKGKNDVPVVESGNIWMLKIMARLYQHMDVSRDEQRMIESLAEHGVDPSDLVPALMTTHTVNNPDFDPKAKEKADLEAIAEAEEADAERDAESEKDRLARRTQEEIDDEENPPPPYEAREESPLPKNTTNPFGDDDDPNQHSPPSQSPAPVSPKPTTSFSQPTTKPSLSKLPSFDFDEDDGDIGSMLSPPPTQPHSPHPPISPSQPSPTEEKNSGPSPSTPEEDSDKTPKVRFAEVQANPEEQAEGTSTPEEESTEKDEPAPLPSLPGVSTSLSNTDEKVTLDIRWTVLCDLFLVLIADSVYDARSRAFLEHVSSALGFEWLDLVRFENRVTDALEIQEGTEKTAQDGIIEGRRKAAKTKRYALMGLAAVGGGLVIGLSAGLAAPLIGAGIGAALGTVGITGTGTFLAGAGGIGLITTGGVLTGANIAGKGMARRTREVRIFQLKPLHNNSRVSCYITMGGFMASKFDDVRLPFSVLDPIVGDVYSILWEPEMMEEMGSAMKILTGEILTQMGQQVLAATVMTALMSALQWPIILTKLGYLIDNPWSNALDRARAAGLVLADTILNRHAGIRPISLIGFSLGARAIFYALIELARVKAYGLVQDVFIFGTTVTASRNTWLDVRSVVAGRFVNGYATNDWMLGYLFRATSGGLNTVAGLRPVETVAGLENVDVTEIITGHMSYRSCMPQLLAKVGFPVTAEYFDEPDDPNVDMSVQERRIVNEAEEEAKLNRRKILGIFPVNNKSAGGNSGSGTSTPNPDKDKEKNGDSWTLPTPGPGGGYEYEDDDDLPPREEADLGEIPGSASASSSKDLSAEQEESRRKILQQQEEERKKDEEAMKSISKTAGFDFKAISQALGKDIDVDNLKQPEPLRYPHQNAGGVLTEPRVPLERSGSAPPPIVHESPDEENTWSSAQVPSSSRFSRPPAVVVDEEGDEGDITTSMNTNTSMTRGLSLSDLPSWERPQVPVQVDSAVPIAPHEDEEVKSPSSASAGLFKSPVFSWNAWNSTSGNIPTANEIMRDTPKPIRSAPPARPHPKEFVNMNPFMASASMNEGWGTASSRSGGLGMARSESEKDRERKRLQDEQEAETNPW</sequence>
<comment type="subcellular location">
    <subcellularLocation>
        <location evidence="1">Membrane</location>
        <topology evidence="1">Multi-pass membrane protein</topology>
    </subcellularLocation>
</comment>
<dbReference type="VEuPathDB" id="FungiDB:I303_02741"/>
<keyword evidence="4 6" id="KW-0472">Membrane</keyword>
<feature type="compositionally biased region" description="Basic and acidic residues" evidence="5">
    <location>
        <begin position="1263"/>
        <end position="1276"/>
    </location>
</feature>
<feature type="region of interest" description="Disordered" evidence="5">
    <location>
        <begin position="1"/>
        <end position="100"/>
    </location>
</feature>
<dbReference type="OrthoDB" id="277931at2759"/>
<keyword evidence="3 6" id="KW-1133">Transmembrane helix</keyword>
<evidence type="ECO:0000313" key="7">
    <source>
        <dbReference type="EMBL" id="OBR86728.1"/>
    </source>
</evidence>
<reference evidence="7" key="1">
    <citation type="submission" date="2013-07" db="EMBL/GenBank/DDBJ databases">
        <title>The Genome Sequence of Cryptococcus dejecticola CBS10117.</title>
        <authorList>
            <consortium name="The Broad Institute Genome Sequencing Platform"/>
            <person name="Cuomo C."/>
            <person name="Litvintseva A."/>
            <person name="Chen Y."/>
            <person name="Heitman J."/>
            <person name="Sun S."/>
            <person name="Springer D."/>
            <person name="Dromer F."/>
            <person name="Young S.K."/>
            <person name="Zeng Q."/>
            <person name="Gargeya S."/>
            <person name="Fitzgerald M."/>
            <person name="Abouelleil A."/>
            <person name="Alvarado L."/>
            <person name="Berlin A.M."/>
            <person name="Chapman S.B."/>
            <person name="Dewar J."/>
            <person name="Goldberg J."/>
            <person name="Griggs A."/>
            <person name="Gujja S."/>
            <person name="Hansen M."/>
            <person name="Howarth C."/>
            <person name="Imamovic A."/>
            <person name="Larimer J."/>
            <person name="McCowan C."/>
            <person name="Murphy C."/>
            <person name="Pearson M."/>
            <person name="Priest M."/>
            <person name="Roberts A."/>
            <person name="Saif S."/>
            <person name="Shea T."/>
            <person name="Sykes S."/>
            <person name="Wortman J."/>
            <person name="Nusbaum C."/>
            <person name="Birren B."/>
        </authorList>
    </citation>
    <scope>NUCLEOTIDE SEQUENCE [LARGE SCALE GENOMIC DNA]</scope>
    <source>
        <strain evidence="7">CBS 10117</strain>
    </source>
</reference>
<accession>A0A1A6A9J8</accession>
<feature type="region of interest" description="Disordered" evidence="5">
    <location>
        <begin position="276"/>
        <end position="468"/>
    </location>
</feature>
<reference evidence="8" key="2">
    <citation type="submission" date="2013-07" db="EMBL/GenBank/DDBJ databases">
        <authorList>
            <consortium name="The Broad Institute Genome Sequencing Platform"/>
            <person name="Cuomo C."/>
            <person name="Litvintseva A."/>
            <person name="Chen Y."/>
            <person name="Heitman J."/>
            <person name="Sun S."/>
            <person name="Springer D."/>
            <person name="Dromer F."/>
            <person name="Young S.K."/>
            <person name="Zeng Q."/>
            <person name="Gargeya S."/>
            <person name="Fitzgerald M."/>
            <person name="Abouelleil A."/>
            <person name="Alvarado L."/>
            <person name="Berlin A.M."/>
            <person name="Chapman S.B."/>
            <person name="Dewar J."/>
            <person name="Goldberg J."/>
            <person name="Griggs A."/>
            <person name="Gujja S."/>
            <person name="Hansen M."/>
            <person name="Howarth C."/>
            <person name="Imamovic A."/>
            <person name="Larimer J."/>
            <person name="McCowan C."/>
            <person name="Murphy C."/>
            <person name="Pearson M."/>
            <person name="Priest M."/>
            <person name="Roberts A."/>
            <person name="Saif S."/>
            <person name="Shea T."/>
            <person name="Sykes S."/>
            <person name="Wortman J."/>
            <person name="Nusbaum C."/>
            <person name="Birren B."/>
        </authorList>
    </citation>
    <scope>NUCLEOTIDE SEQUENCE</scope>
    <source>
        <strain evidence="8">CBS 10117</strain>
    </source>
</reference>
<gene>
    <name evidence="7" type="ORF">I303_02741</name>
    <name evidence="8" type="ORF">I303_102726</name>
</gene>
<evidence type="ECO:0000313" key="9">
    <source>
        <dbReference type="Proteomes" id="UP000078595"/>
    </source>
</evidence>
<evidence type="ECO:0008006" key="10">
    <source>
        <dbReference type="Google" id="ProtNLM"/>
    </source>
</evidence>
<feature type="compositionally biased region" description="Pro residues" evidence="5">
    <location>
        <begin position="383"/>
        <end position="401"/>
    </location>
</feature>
<feature type="compositionally biased region" description="Basic and acidic residues" evidence="5">
    <location>
        <begin position="1022"/>
        <end position="1032"/>
    </location>
</feature>
<feature type="compositionally biased region" description="Low complexity" evidence="5">
    <location>
        <begin position="936"/>
        <end position="952"/>
    </location>
</feature>
<dbReference type="Proteomes" id="UP000078595">
    <property type="component" value="Chromosome 3"/>
</dbReference>
<dbReference type="Pfam" id="PF05277">
    <property type="entry name" value="DUF726"/>
    <property type="match status" value="1"/>
</dbReference>
<evidence type="ECO:0000313" key="8">
    <source>
        <dbReference type="EMBL" id="WWC60162.1"/>
    </source>
</evidence>
<dbReference type="KEGG" id="kdj:28966440"/>
<feature type="region of interest" description="Disordered" evidence="5">
    <location>
        <begin position="935"/>
        <end position="1042"/>
    </location>
</feature>
<reference evidence="8" key="3">
    <citation type="submission" date="2024-02" db="EMBL/GenBank/DDBJ databases">
        <title>Comparative genomics of Cryptococcus and Kwoniella reveals pathogenesis evolution and contrasting modes of karyotype evolution via chromosome fusion or intercentromeric recombination.</title>
        <authorList>
            <person name="Coelho M.A."/>
            <person name="David-Palma M."/>
            <person name="Shea T."/>
            <person name="Bowers K."/>
            <person name="McGinley-Smith S."/>
            <person name="Mohammad A.W."/>
            <person name="Gnirke A."/>
            <person name="Yurkov A.M."/>
            <person name="Nowrousian M."/>
            <person name="Sun S."/>
            <person name="Cuomo C.A."/>
            <person name="Heitman J."/>
        </authorList>
    </citation>
    <scope>NUCLEOTIDE SEQUENCE</scope>
    <source>
        <strain evidence="8">CBS 10117</strain>
    </source>
</reference>
<protein>
    <recommendedName>
        <fullName evidence="10">DUF726-domain-containing protein</fullName>
    </recommendedName>
</protein>
<dbReference type="PANTHER" id="PTHR17920:SF3">
    <property type="entry name" value="TRANSMEMBRANE AND COILED-COIL DOMAIN-CONTAINING PROTEIN 4"/>
    <property type="match status" value="1"/>
</dbReference>
<feature type="region of interest" description="Disordered" evidence="5">
    <location>
        <begin position="1203"/>
        <end position="1285"/>
    </location>
</feature>
<evidence type="ECO:0000256" key="3">
    <source>
        <dbReference type="ARBA" id="ARBA00022989"/>
    </source>
</evidence>
<evidence type="ECO:0000256" key="4">
    <source>
        <dbReference type="ARBA" id="ARBA00023136"/>
    </source>
</evidence>
<dbReference type="RefSeq" id="XP_018264570.1">
    <property type="nucleotide sequence ID" value="XM_018406076.1"/>
</dbReference>
<dbReference type="EMBL" id="CP144532">
    <property type="protein sequence ID" value="WWC60162.1"/>
    <property type="molecule type" value="Genomic_DNA"/>
</dbReference>
<keyword evidence="9" id="KW-1185">Reference proteome</keyword>
<evidence type="ECO:0000256" key="6">
    <source>
        <dbReference type="SAM" id="Phobius"/>
    </source>
</evidence>
<dbReference type="SUPFAM" id="SSF158682">
    <property type="entry name" value="TerB-like"/>
    <property type="match status" value="1"/>
</dbReference>
<dbReference type="InterPro" id="IPR029024">
    <property type="entry name" value="TerB-like"/>
</dbReference>
<feature type="compositionally biased region" description="Polar residues" evidence="5">
    <location>
        <begin position="351"/>
        <end position="362"/>
    </location>
</feature>
<dbReference type="GeneID" id="28966440"/>
<evidence type="ECO:0000256" key="2">
    <source>
        <dbReference type="ARBA" id="ARBA00022692"/>
    </source>
</evidence>
<evidence type="ECO:0000256" key="5">
    <source>
        <dbReference type="SAM" id="MobiDB-lite"/>
    </source>
</evidence>
<dbReference type="PANTHER" id="PTHR17920">
    <property type="entry name" value="TRANSMEMBRANE AND COILED-COIL DOMAIN-CONTAINING PROTEIN 4 TMCO4"/>
    <property type="match status" value="1"/>
</dbReference>
<keyword evidence="2 6" id="KW-0812">Transmembrane</keyword>
<dbReference type="GO" id="GO:0016020">
    <property type="term" value="C:membrane"/>
    <property type="evidence" value="ECO:0007669"/>
    <property type="project" value="UniProtKB-SubCell"/>
</dbReference>
<feature type="compositionally biased region" description="Polar residues" evidence="5">
    <location>
        <begin position="1103"/>
        <end position="1115"/>
    </location>
</feature>
<feature type="compositionally biased region" description="Low complexity" evidence="5">
    <location>
        <begin position="56"/>
        <end position="88"/>
    </location>
</feature>
<feature type="compositionally biased region" description="Low complexity" evidence="5">
    <location>
        <begin position="1133"/>
        <end position="1143"/>
    </location>
</feature>
<organism evidence="7">
    <name type="scientific">Kwoniella dejecticola CBS 10117</name>
    <dbReference type="NCBI Taxonomy" id="1296121"/>
    <lineage>
        <taxon>Eukaryota</taxon>
        <taxon>Fungi</taxon>
        <taxon>Dikarya</taxon>
        <taxon>Basidiomycota</taxon>
        <taxon>Agaricomycotina</taxon>
        <taxon>Tremellomycetes</taxon>
        <taxon>Tremellales</taxon>
        <taxon>Cryptococcaceae</taxon>
        <taxon>Kwoniella</taxon>
    </lineage>
</organism>
<feature type="region of interest" description="Disordered" evidence="5">
    <location>
        <begin position="1057"/>
        <end position="1155"/>
    </location>
</feature>
<evidence type="ECO:0000256" key="1">
    <source>
        <dbReference type="ARBA" id="ARBA00004141"/>
    </source>
</evidence>